<feature type="transmembrane region" description="Helical" evidence="1">
    <location>
        <begin position="130"/>
        <end position="153"/>
    </location>
</feature>
<feature type="transmembrane region" description="Helical" evidence="1">
    <location>
        <begin position="62"/>
        <end position="86"/>
    </location>
</feature>
<proteinExistence type="predicted"/>
<evidence type="ECO:0000256" key="1">
    <source>
        <dbReference type="SAM" id="Phobius"/>
    </source>
</evidence>
<keyword evidence="1" id="KW-0812">Transmembrane</keyword>
<keyword evidence="1" id="KW-1133">Transmembrane helix</keyword>
<dbReference type="RefSeq" id="WP_067717501.1">
    <property type="nucleotide sequence ID" value="NZ_LPVJ01000052.1"/>
</dbReference>
<protein>
    <submittedName>
        <fullName evidence="2">Uncharacterized protein</fullName>
    </submittedName>
</protein>
<keyword evidence="3" id="KW-1185">Reference proteome</keyword>
<dbReference type="GO" id="GO:0016020">
    <property type="term" value="C:membrane"/>
    <property type="evidence" value="ECO:0007669"/>
    <property type="project" value="InterPro"/>
</dbReference>
<reference evidence="2 3" key="1">
    <citation type="submission" date="2015-12" db="EMBL/GenBank/DDBJ databases">
        <title>Draft genome sequence of Acidibacillus ferrooxidans ITV001, isolated from a chalcopyrite acid mine drainage site in Brazil.</title>
        <authorList>
            <person name="Dall'Agnol H."/>
            <person name="Nancucheo I."/>
            <person name="Johnson B."/>
            <person name="Oliveira R."/>
            <person name="Leite L."/>
            <person name="Pylro V."/>
            <person name="Nunes G.L."/>
            <person name="Tzotzos G."/>
            <person name="Fernandes G.R."/>
            <person name="Dutra J."/>
            <person name="Orellana S.C."/>
            <person name="Oliveira G."/>
        </authorList>
    </citation>
    <scope>NUCLEOTIDE SEQUENCE [LARGE SCALE GENOMIC DNA]</scope>
    <source>
        <strain evidence="3">ITV01</strain>
    </source>
</reference>
<feature type="transmembrane region" description="Helical" evidence="1">
    <location>
        <begin position="173"/>
        <end position="190"/>
    </location>
</feature>
<dbReference type="InterPro" id="IPR013833">
    <property type="entry name" value="Cyt_c_oxidase_su3_a-hlx"/>
</dbReference>
<dbReference type="Gene3D" id="1.20.120.80">
    <property type="entry name" value="Cytochrome c oxidase, subunit III, four-helix bundle"/>
    <property type="match status" value="1"/>
</dbReference>
<dbReference type="GO" id="GO:0004129">
    <property type="term" value="F:cytochrome-c oxidase activity"/>
    <property type="evidence" value="ECO:0007669"/>
    <property type="project" value="InterPro"/>
</dbReference>
<evidence type="ECO:0000313" key="3">
    <source>
        <dbReference type="Proteomes" id="UP000053557"/>
    </source>
</evidence>
<keyword evidence="1" id="KW-0472">Membrane</keyword>
<evidence type="ECO:0000313" key="2">
    <source>
        <dbReference type="EMBL" id="KUO95365.1"/>
    </source>
</evidence>
<dbReference type="AlphaFoldDB" id="A0A101XPV1"/>
<dbReference type="Proteomes" id="UP000053557">
    <property type="component" value="Unassembled WGS sequence"/>
</dbReference>
<feature type="transmembrane region" description="Helical" evidence="1">
    <location>
        <begin position="98"/>
        <end position="118"/>
    </location>
</feature>
<organism evidence="2 3">
    <name type="scientific">Ferroacidibacillus organovorans</name>
    <dbReference type="NCBI Taxonomy" id="1765683"/>
    <lineage>
        <taxon>Bacteria</taxon>
        <taxon>Bacillati</taxon>
        <taxon>Bacillota</taxon>
        <taxon>Bacilli</taxon>
        <taxon>Bacillales</taxon>
        <taxon>Alicyclobacillaceae</taxon>
        <taxon>Ferroacidibacillus</taxon>
    </lineage>
</organism>
<dbReference type="GO" id="GO:0022904">
    <property type="term" value="P:respiratory electron transport chain"/>
    <property type="evidence" value="ECO:0007669"/>
    <property type="project" value="InterPro"/>
</dbReference>
<comment type="caution">
    <text evidence="2">The sequence shown here is derived from an EMBL/GenBank/DDBJ whole genome shotgun (WGS) entry which is preliminary data.</text>
</comment>
<name>A0A101XPV1_9BACL</name>
<gene>
    <name evidence="2" type="ORF">ATW55_10950</name>
</gene>
<feature type="transmembrane region" description="Helical" evidence="1">
    <location>
        <begin position="29"/>
        <end position="50"/>
    </location>
</feature>
<accession>A0A101XPV1</accession>
<dbReference type="OrthoDB" id="2990267at2"/>
<dbReference type="EMBL" id="LPVJ01000052">
    <property type="protein sequence ID" value="KUO95365.1"/>
    <property type="molecule type" value="Genomic_DNA"/>
</dbReference>
<sequence>MSNQDTLAPSSSGIRPLSERDLRKNRFGMSLYCISQAVPYFLLINIRFVIAGNFVPVGLNLWLGGILPTLALLIGILPLFTARAALQKNDIPRVRSHIMTSLLLGIIGFLSLLIPLWFHNFDALSPFGEIDLISLGVACFYTLIALIVVWGVYLRLGKGLIQKETGWGLEGAIWTYVFNALAWTALFVILDLL</sequence>